<dbReference type="Pfam" id="PF20434">
    <property type="entry name" value="BD-FAE"/>
    <property type="match status" value="1"/>
</dbReference>
<gene>
    <name evidence="4" type="ORF">U732_1802</name>
</gene>
<keyword evidence="5" id="KW-1185">Reference proteome</keyword>
<dbReference type="InterPro" id="IPR029058">
    <property type="entry name" value="AB_hydrolase_fold"/>
</dbReference>
<dbReference type="PANTHER" id="PTHR48081:SF6">
    <property type="entry name" value="PEPTIDASE S9 PROLYL OLIGOPEPTIDASE CATALYTIC DOMAIN-CONTAINING PROTEIN"/>
    <property type="match status" value="1"/>
</dbReference>
<evidence type="ECO:0000259" key="3">
    <source>
        <dbReference type="Pfam" id="PF20434"/>
    </source>
</evidence>
<proteinExistence type="predicted"/>
<evidence type="ECO:0000256" key="2">
    <source>
        <dbReference type="SAM" id="Phobius"/>
    </source>
</evidence>
<feature type="transmembrane region" description="Helical" evidence="2">
    <location>
        <begin position="6"/>
        <end position="27"/>
    </location>
</feature>
<dbReference type="GO" id="GO:0016787">
    <property type="term" value="F:hydrolase activity"/>
    <property type="evidence" value="ECO:0007669"/>
    <property type="project" value="UniProtKB-KW"/>
</dbReference>
<dbReference type="EMBL" id="AYSO01000017">
    <property type="protein sequence ID" value="KIE46257.1"/>
    <property type="molecule type" value="Genomic_DNA"/>
</dbReference>
<protein>
    <submittedName>
        <fullName evidence="4">Alpha/beta hydrolase fold family protein</fullName>
    </submittedName>
</protein>
<organism evidence="4 5">
    <name type="scientific">Clostridium argentinense CDC 2741</name>
    <dbReference type="NCBI Taxonomy" id="1418104"/>
    <lineage>
        <taxon>Bacteria</taxon>
        <taxon>Bacillati</taxon>
        <taxon>Bacillota</taxon>
        <taxon>Clostridia</taxon>
        <taxon>Eubacteriales</taxon>
        <taxon>Clostridiaceae</taxon>
        <taxon>Clostridium</taxon>
    </lineage>
</organism>
<keyword evidence="2" id="KW-0472">Membrane</keyword>
<accession>A0A0C1QYW5</accession>
<dbReference type="Gene3D" id="3.40.50.1820">
    <property type="entry name" value="alpha/beta hydrolase"/>
    <property type="match status" value="1"/>
</dbReference>
<dbReference type="InterPro" id="IPR049492">
    <property type="entry name" value="BD-FAE-like_dom"/>
</dbReference>
<dbReference type="PANTHER" id="PTHR48081">
    <property type="entry name" value="AB HYDROLASE SUPERFAMILY PROTEIN C4A8.06C"/>
    <property type="match status" value="1"/>
</dbReference>
<dbReference type="SUPFAM" id="SSF53474">
    <property type="entry name" value="alpha/beta-Hydrolases"/>
    <property type="match status" value="1"/>
</dbReference>
<dbReference type="AlphaFoldDB" id="A0A0C1QYW5"/>
<keyword evidence="2" id="KW-0812">Transmembrane</keyword>
<evidence type="ECO:0000256" key="1">
    <source>
        <dbReference type="ARBA" id="ARBA00022801"/>
    </source>
</evidence>
<keyword evidence="1 4" id="KW-0378">Hydrolase</keyword>
<keyword evidence="2" id="KW-1133">Transmembrane helix</keyword>
<comment type="caution">
    <text evidence="4">The sequence shown here is derived from an EMBL/GenBank/DDBJ whole genome shotgun (WGS) entry which is preliminary data.</text>
</comment>
<sequence>MNWLEMILMVGISLIAILGLVLIYCIISPMPTVWYLRKLFSGTEYTKLDSYEKLKEETTIYEDIDYESDFPHGKLDIIMPEQVTGKLPVIFWVHGGAYVAGDKKDITPYAISLANRGFIVVNINYALAPKGRYPMPLRQIGEAYSYIKKHFAEYHIDMNRTYFAGDSAGAQMVSQFVNIQTNPKYSQQVNLEPVVNENTIKGVLLFCGPFDLAKLTQIDSPMLSWIFDRVGWAYLGSRNWKSEERTKEASIIDELTSNYPPTFITDGNKGSFEYHGKMLEKVLKDVGVYTESVFYPQESQELGHEYQFNLGDKYGEETFKKVIEFLNKTR</sequence>
<evidence type="ECO:0000313" key="4">
    <source>
        <dbReference type="EMBL" id="KIE46257.1"/>
    </source>
</evidence>
<reference evidence="4 5" key="1">
    <citation type="journal article" date="2015" name="Infect. Genet. Evol.">
        <title>Genomic sequences of six botulinum neurotoxin-producing strains representing three clostridial species illustrate the mobility and diversity of botulinum neurotoxin genes.</title>
        <authorList>
            <person name="Smith T.J."/>
            <person name="Hill K.K."/>
            <person name="Xie G."/>
            <person name="Foley B.T."/>
            <person name="Williamson C.H."/>
            <person name="Foster J.T."/>
            <person name="Johnson S.L."/>
            <person name="Chertkov O."/>
            <person name="Teshima H."/>
            <person name="Gibbons H.S."/>
            <person name="Johnsky L.A."/>
            <person name="Karavis M.A."/>
            <person name="Smith L.A."/>
        </authorList>
    </citation>
    <scope>NUCLEOTIDE SEQUENCE [LARGE SCALE GENOMIC DNA]</scope>
    <source>
        <strain evidence="4 5">CDC 2741</strain>
    </source>
</reference>
<dbReference type="Proteomes" id="UP000031366">
    <property type="component" value="Unassembled WGS sequence"/>
</dbReference>
<dbReference type="RefSeq" id="WP_039633677.1">
    <property type="nucleotide sequence ID" value="NZ_AYSO01000017.1"/>
</dbReference>
<evidence type="ECO:0000313" key="5">
    <source>
        <dbReference type="Proteomes" id="UP000031366"/>
    </source>
</evidence>
<dbReference type="STRING" id="29341.RSJ17_16505"/>
<dbReference type="InterPro" id="IPR050300">
    <property type="entry name" value="GDXG_lipolytic_enzyme"/>
</dbReference>
<name>A0A0C1QYW5_9CLOT</name>
<dbReference type="OrthoDB" id="24847at2"/>
<feature type="domain" description="BD-FAE-like" evidence="3">
    <location>
        <begin position="75"/>
        <end position="269"/>
    </location>
</feature>